<gene>
    <name evidence="1" type="ORF">BDM02DRAFT_544805</name>
</gene>
<name>A0ACB6ZPV6_THEGA</name>
<reference evidence="1" key="2">
    <citation type="journal article" date="2020" name="Nat. Commun.">
        <title>Large-scale genome sequencing of mycorrhizal fungi provides insights into the early evolution of symbiotic traits.</title>
        <authorList>
            <person name="Miyauchi S."/>
            <person name="Kiss E."/>
            <person name="Kuo A."/>
            <person name="Drula E."/>
            <person name="Kohler A."/>
            <person name="Sanchez-Garcia M."/>
            <person name="Morin E."/>
            <person name="Andreopoulos B."/>
            <person name="Barry K.W."/>
            <person name="Bonito G."/>
            <person name="Buee M."/>
            <person name="Carver A."/>
            <person name="Chen C."/>
            <person name="Cichocki N."/>
            <person name="Clum A."/>
            <person name="Culley D."/>
            <person name="Crous P.W."/>
            <person name="Fauchery L."/>
            <person name="Girlanda M."/>
            <person name="Hayes R.D."/>
            <person name="Keri Z."/>
            <person name="LaButti K."/>
            <person name="Lipzen A."/>
            <person name="Lombard V."/>
            <person name="Magnuson J."/>
            <person name="Maillard F."/>
            <person name="Murat C."/>
            <person name="Nolan M."/>
            <person name="Ohm R.A."/>
            <person name="Pangilinan J."/>
            <person name="Pereira M.F."/>
            <person name="Perotto S."/>
            <person name="Peter M."/>
            <person name="Pfister S."/>
            <person name="Riley R."/>
            <person name="Sitrit Y."/>
            <person name="Stielow J.B."/>
            <person name="Szollosi G."/>
            <person name="Zifcakova L."/>
            <person name="Stursova M."/>
            <person name="Spatafora J.W."/>
            <person name="Tedersoo L."/>
            <person name="Vaario L.M."/>
            <person name="Yamada A."/>
            <person name="Yan M."/>
            <person name="Wang P."/>
            <person name="Xu J."/>
            <person name="Bruns T."/>
            <person name="Baldrian P."/>
            <person name="Vilgalys R."/>
            <person name="Dunand C."/>
            <person name="Henrissat B."/>
            <person name="Grigoriev I.V."/>
            <person name="Hibbett D."/>
            <person name="Nagy L.G."/>
            <person name="Martin F.M."/>
        </authorList>
    </citation>
    <scope>NUCLEOTIDE SEQUENCE</scope>
    <source>
        <strain evidence="1">P2</strain>
    </source>
</reference>
<accession>A0ACB6ZPV6</accession>
<proteinExistence type="predicted"/>
<evidence type="ECO:0000313" key="1">
    <source>
        <dbReference type="EMBL" id="KAF9651711.1"/>
    </source>
</evidence>
<sequence>MPQTYDNVPFSACWTEHHSTSITYTDSLLLSKSRPTIITMSGTPPSARKRPQCHSCGTLMAGHRRVNGRYVCPSDEDTSNNNTATTTPSPRRSARLNSHPREQQTPPLPPSTRPGPSNWDPPSRSRSAKREPTMSPAPTVMSEEYCKTEDESFYTENDFVGSPATPQQRTSKIGPTSSLRTFARSVRLSTPLASIFTAPRSGIEEVQQEAGRHGLYTGTVYKPRRIKEEESQRWVVMGRDPDAVDRLVDYQKKDVARQLELESRTTTPVPVLGMGAMVPPINVTCNGPSIWRTFVTFVPAGFVGAMILFYMFVYL</sequence>
<dbReference type="EMBL" id="MU117973">
    <property type="protein sequence ID" value="KAF9651711.1"/>
    <property type="molecule type" value="Genomic_DNA"/>
</dbReference>
<comment type="caution">
    <text evidence="1">The sequence shown here is derived from an EMBL/GenBank/DDBJ whole genome shotgun (WGS) entry which is preliminary data.</text>
</comment>
<reference evidence="1" key="1">
    <citation type="submission" date="2019-10" db="EMBL/GenBank/DDBJ databases">
        <authorList>
            <consortium name="DOE Joint Genome Institute"/>
            <person name="Kuo A."/>
            <person name="Miyauchi S."/>
            <person name="Kiss E."/>
            <person name="Drula E."/>
            <person name="Kohler A."/>
            <person name="Sanchez-Garcia M."/>
            <person name="Andreopoulos B."/>
            <person name="Barry K.W."/>
            <person name="Bonito G."/>
            <person name="Buee M."/>
            <person name="Carver A."/>
            <person name="Chen C."/>
            <person name="Cichocki N."/>
            <person name="Clum A."/>
            <person name="Culley D."/>
            <person name="Crous P.W."/>
            <person name="Fauchery L."/>
            <person name="Girlanda M."/>
            <person name="Hayes R."/>
            <person name="Keri Z."/>
            <person name="Labutti K."/>
            <person name="Lipzen A."/>
            <person name="Lombard V."/>
            <person name="Magnuson J."/>
            <person name="Maillard F."/>
            <person name="Morin E."/>
            <person name="Murat C."/>
            <person name="Nolan M."/>
            <person name="Ohm R."/>
            <person name="Pangilinan J."/>
            <person name="Pereira M."/>
            <person name="Perotto S."/>
            <person name="Peter M."/>
            <person name="Riley R."/>
            <person name="Sitrit Y."/>
            <person name="Stielow B."/>
            <person name="Szollosi G."/>
            <person name="Zifcakova L."/>
            <person name="Stursova M."/>
            <person name="Spatafora J.W."/>
            <person name="Tedersoo L."/>
            <person name="Vaario L.-M."/>
            <person name="Yamada A."/>
            <person name="Yan M."/>
            <person name="Wang P."/>
            <person name="Xu J."/>
            <person name="Bruns T."/>
            <person name="Baldrian P."/>
            <person name="Vilgalys R."/>
            <person name="Henrissat B."/>
            <person name="Grigoriev I.V."/>
            <person name="Hibbett D."/>
            <person name="Nagy L.G."/>
            <person name="Martin F.M."/>
        </authorList>
    </citation>
    <scope>NUCLEOTIDE SEQUENCE</scope>
    <source>
        <strain evidence="1">P2</strain>
    </source>
</reference>
<organism evidence="1 2">
    <name type="scientific">Thelephora ganbajun</name>
    <name type="common">Ganba fungus</name>
    <dbReference type="NCBI Taxonomy" id="370292"/>
    <lineage>
        <taxon>Eukaryota</taxon>
        <taxon>Fungi</taxon>
        <taxon>Dikarya</taxon>
        <taxon>Basidiomycota</taxon>
        <taxon>Agaricomycotina</taxon>
        <taxon>Agaricomycetes</taxon>
        <taxon>Thelephorales</taxon>
        <taxon>Thelephoraceae</taxon>
        <taxon>Thelephora</taxon>
    </lineage>
</organism>
<keyword evidence="2" id="KW-1185">Reference proteome</keyword>
<dbReference type="Proteomes" id="UP000886501">
    <property type="component" value="Unassembled WGS sequence"/>
</dbReference>
<protein>
    <submittedName>
        <fullName evidence="1">Uncharacterized protein</fullName>
    </submittedName>
</protein>
<evidence type="ECO:0000313" key="2">
    <source>
        <dbReference type="Proteomes" id="UP000886501"/>
    </source>
</evidence>